<evidence type="ECO:0000256" key="2">
    <source>
        <dbReference type="ARBA" id="ARBA00022598"/>
    </source>
</evidence>
<gene>
    <name evidence="7" type="ORF">SCF082_LOCUS37819</name>
</gene>
<evidence type="ECO:0000256" key="3">
    <source>
        <dbReference type="ARBA" id="ARBA00022741"/>
    </source>
</evidence>
<dbReference type="PROSITE" id="PS51221">
    <property type="entry name" value="TTL"/>
    <property type="match status" value="1"/>
</dbReference>
<evidence type="ECO:0000256" key="6">
    <source>
        <dbReference type="SAM" id="MobiDB-lite"/>
    </source>
</evidence>
<keyword evidence="2" id="KW-0436">Ligase</keyword>
<evidence type="ECO:0000256" key="5">
    <source>
        <dbReference type="ARBA" id="ARBA00030445"/>
    </source>
</evidence>
<dbReference type="InterPro" id="IPR004344">
    <property type="entry name" value="TTL/TTLL_fam"/>
</dbReference>
<dbReference type="SUPFAM" id="SSF48371">
    <property type="entry name" value="ARM repeat"/>
    <property type="match status" value="1"/>
</dbReference>
<dbReference type="PANTHER" id="PTHR12241">
    <property type="entry name" value="TUBULIN POLYGLUTAMYLASE"/>
    <property type="match status" value="1"/>
</dbReference>
<evidence type="ECO:0000256" key="4">
    <source>
        <dbReference type="ARBA" id="ARBA00022840"/>
    </source>
</evidence>
<comment type="caution">
    <text evidence="7">The sequence shown here is derived from an EMBL/GenBank/DDBJ whole genome shotgun (WGS) entry which is preliminary data.</text>
</comment>
<dbReference type="PANTHER" id="PTHR12241:SF39">
    <property type="entry name" value="TUBULIN POLYGLUTAMYLASE TTLL9-RELATED"/>
    <property type="match status" value="1"/>
</dbReference>
<keyword evidence="8" id="KW-1185">Reference proteome</keyword>
<dbReference type="Gene3D" id="3.30.470.20">
    <property type="entry name" value="ATP-grasp fold, B domain"/>
    <property type="match status" value="1"/>
</dbReference>
<dbReference type="Gene3D" id="1.25.10.10">
    <property type="entry name" value="Leucine-rich Repeat Variant"/>
    <property type="match status" value="2"/>
</dbReference>
<evidence type="ECO:0000313" key="8">
    <source>
        <dbReference type="Proteomes" id="UP001642464"/>
    </source>
</evidence>
<sequence>MSEYFRKLIKRDPPPAALIRFRCAKLHRVSDAAGNSKDSEYNTIYDVLKSRGWKETDVDTEWHIFWTDKDWIHSAFDKMHLDPHQHVNHFLNHYELTRKDLLVKNMKRMKRQCEKDGRHAEAAKYNICPITFVVPQEYSMFVEEFKKWTGSTWIMKPIGRSQGSGIFLVNKLAQTQQWKPRQDWNPSQSKTDKTEDDEAAGVETYIAQKYVESPLLIGGKKFDMRLYVCVTSYHPLTVYMHRGGFCRFSMSRYSADKSNLNDLGSHLTNVAVQKHSGKAAYKRTGAKWDVNNLKSYLLTTASVDVVNKLFSDIEEIVIHSLLSVQKVMINDKHCFEMYGYDILIDVDYKPWLLEVNASPSLTANTVADYEMKYGLLDDLLTLLDIEKYLTGHELQIGGFDLLYKDGLRYSPPEGSIFTSYLGCYNNRLSQLQRLAQTRAWELRKELPSSSLFGEQDEPARSEPRRQSALTENLNPEDSRLDPSSNPKRRTVINSLDSAGLIEAQELFEHLSHLCCSSAPALDHALKRTANEANPAVQHFGLKLLQKWIQSKRSERPVEWTSVKSWLLELLMKSSWSSHTEPFARRKCAETVASMAKLDWPGAWPELTVALLGPQTVSSTLVGLSVWAHLAECVGEDSKDLTAARRRDISHGLTLHFKEPPEAPAFVASLQKALHAFGGDRRVVREVIQLCRALPHAVPMKLLLANHFDKIVQVGLQSSDLSEFALTSLAEWVQHLHPSRGNKEAASAGPATHDMCRFTEMVARLVENCKFDVDDPQSYSSHQQIGRLLSDLCTFNAASLSAMPSKELSGIWEALMQLLRYPAAAVQLDALTGLVALARPSRTEAQPWPTATAATWVSGPRLEELIGVLHVLTLKNTTSATSFSSEHSSWLLRCLGSVSTRQNPGSFSEWCQWMAVSASFEILETDFSGQQMQSQRLGMLKVHSKELLSELCRPSPSQSSGGFGAICRLAGGLLARALAGDAENMAGDSDARGGIEWVAECDSAMSLVESAALAALKSAEKEGSKEMLEAVLQPLQVFLQQVYVQRGFNPAMEYRRLEFLSACSPFYKLWSEEVLRDALARVLAPIRLEPSLRDARAKGIKLEQRALDTLVSISKSGVLKAAHLEALNAECLDLAAKVSSAAGRSKLTEALTLAVASCSELDRPRKVQLIEGILEQVTTAWRSSELVQSASAQALLDVVASAASSSPAILGVEEDLGGLGKLKDIKTMLSTFSGAVSRASTEALEPHLADGIIADWAPGIFQLLQALCHLYVFAAGTSDHTVRILVLTPCRTEIDAMTGRAMSPEEEEDLAKEFSGGLDPRWAASIRVNLYELRSHVAKAARACMASGRFWDGEGSAKASEWLQNTAKLLPALRPHVAELLLKEIFQPLVRVPPMLNDPRIASVSKTFIPTLCVAISALLKEFWGLEHSVRKTTTRAVPDAVPDPLPRFSKLEPSHAASVISFTRTSCYLMSAFVGTDLPLSSQLEDPAQKFLQKRPAPVAATPSRKRQKNRNKNRFSALEEDVGEEKNEQNAMQTEPATVARRPALVSVILRDQQLREGLRCFLADLLLIPDPDTVTRALVGLSTFSAQLWNMIVHGEDLSTLSLGRESTRTPEVGEILHTASDVLRAVPQGVLAPVSRLVARPVSEQISQKLTESLLEGIIRHPWNSFAAATWIDAKRCPSTLVCECTFPTFTSLMVLVRLFKLQCRKLELSAEAAQLYLCPSLVEALRIIAELPNTSQDDVDMLLTTMLDEGKAGDEGKAIAVWGDLRFGGLLSCQADFRLSSAMVIL</sequence>
<protein>
    <recommendedName>
        <fullName evidence="5">Tubulin--tyrosine ligase-like protein 9</fullName>
    </recommendedName>
</protein>
<feature type="compositionally biased region" description="Basic residues" evidence="6">
    <location>
        <begin position="1504"/>
        <end position="1514"/>
    </location>
</feature>
<name>A0ABP0PU08_9DINO</name>
<comment type="similarity">
    <text evidence="1">Belongs to the tubulin--tyrosine ligase family.</text>
</comment>
<dbReference type="Proteomes" id="UP001642464">
    <property type="component" value="Unassembled WGS sequence"/>
</dbReference>
<keyword evidence="3" id="KW-0547">Nucleotide-binding</keyword>
<feature type="region of interest" description="Disordered" evidence="6">
    <location>
        <begin position="451"/>
        <end position="489"/>
    </location>
</feature>
<feature type="compositionally biased region" description="Polar residues" evidence="6">
    <location>
        <begin position="467"/>
        <end position="489"/>
    </location>
</feature>
<reference evidence="7 8" key="1">
    <citation type="submission" date="2024-02" db="EMBL/GenBank/DDBJ databases">
        <authorList>
            <person name="Chen Y."/>
            <person name="Shah S."/>
            <person name="Dougan E. K."/>
            <person name="Thang M."/>
            <person name="Chan C."/>
        </authorList>
    </citation>
    <scope>NUCLEOTIDE SEQUENCE [LARGE SCALE GENOMIC DNA]</scope>
</reference>
<dbReference type="Pfam" id="PF03133">
    <property type="entry name" value="TTL"/>
    <property type="match status" value="1"/>
</dbReference>
<accession>A0ABP0PU08</accession>
<dbReference type="SUPFAM" id="SSF56059">
    <property type="entry name" value="Glutathione synthetase ATP-binding domain-like"/>
    <property type="match status" value="1"/>
</dbReference>
<organism evidence="7 8">
    <name type="scientific">Durusdinium trenchii</name>
    <dbReference type="NCBI Taxonomy" id="1381693"/>
    <lineage>
        <taxon>Eukaryota</taxon>
        <taxon>Sar</taxon>
        <taxon>Alveolata</taxon>
        <taxon>Dinophyceae</taxon>
        <taxon>Suessiales</taxon>
        <taxon>Symbiodiniaceae</taxon>
        <taxon>Durusdinium</taxon>
    </lineage>
</organism>
<evidence type="ECO:0000256" key="1">
    <source>
        <dbReference type="ARBA" id="ARBA00006820"/>
    </source>
</evidence>
<dbReference type="InterPro" id="IPR016024">
    <property type="entry name" value="ARM-type_fold"/>
</dbReference>
<dbReference type="EMBL" id="CAXAMM010038584">
    <property type="protein sequence ID" value="CAK9079231.1"/>
    <property type="molecule type" value="Genomic_DNA"/>
</dbReference>
<evidence type="ECO:0000313" key="7">
    <source>
        <dbReference type="EMBL" id="CAK9079231.1"/>
    </source>
</evidence>
<feature type="region of interest" description="Disordered" evidence="6">
    <location>
        <begin position="1493"/>
        <end position="1537"/>
    </location>
</feature>
<proteinExistence type="inferred from homology"/>
<keyword evidence="4" id="KW-0067">ATP-binding</keyword>
<dbReference type="InterPro" id="IPR011989">
    <property type="entry name" value="ARM-like"/>
</dbReference>